<name>A0A2T2X9B2_9FIRM</name>
<feature type="transmembrane region" description="Helical" evidence="1">
    <location>
        <begin position="41"/>
        <end position="63"/>
    </location>
</feature>
<dbReference type="GO" id="GO:0008237">
    <property type="term" value="F:metallopeptidase activity"/>
    <property type="evidence" value="ECO:0007669"/>
    <property type="project" value="UniProtKB-KW"/>
</dbReference>
<accession>A0A2T2X9B2</accession>
<comment type="caution">
    <text evidence="3">The sequence shown here is derived from an EMBL/GenBank/DDBJ whole genome shotgun (WGS) entry which is preliminary data.</text>
</comment>
<dbReference type="GO" id="GO:0080120">
    <property type="term" value="P:CAAX-box protein maturation"/>
    <property type="evidence" value="ECO:0007669"/>
    <property type="project" value="UniProtKB-ARBA"/>
</dbReference>
<feature type="transmembrane region" description="Helical" evidence="1">
    <location>
        <begin position="167"/>
        <end position="185"/>
    </location>
</feature>
<reference evidence="3 4" key="1">
    <citation type="journal article" date="2014" name="BMC Genomics">
        <title>Comparison of environmental and isolate Sulfobacillus genomes reveals diverse carbon, sulfur, nitrogen, and hydrogen metabolisms.</title>
        <authorList>
            <person name="Justice N.B."/>
            <person name="Norman A."/>
            <person name="Brown C.T."/>
            <person name="Singh A."/>
            <person name="Thomas B.C."/>
            <person name="Banfield J.F."/>
        </authorList>
    </citation>
    <scope>NUCLEOTIDE SEQUENCE [LARGE SCALE GENOMIC DNA]</scope>
    <source>
        <strain evidence="3">AMDSBA1</strain>
    </source>
</reference>
<keyword evidence="1" id="KW-0472">Membrane</keyword>
<protein>
    <submittedName>
        <fullName evidence="3">CPBP family intramembrane metalloprotease</fullName>
    </submittedName>
</protein>
<feature type="transmembrane region" description="Helical" evidence="1">
    <location>
        <begin position="94"/>
        <end position="118"/>
    </location>
</feature>
<organism evidence="3 4">
    <name type="scientific">Sulfobacillus benefaciens</name>
    <dbReference type="NCBI Taxonomy" id="453960"/>
    <lineage>
        <taxon>Bacteria</taxon>
        <taxon>Bacillati</taxon>
        <taxon>Bacillota</taxon>
        <taxon>Clostridia</taxon>
        <taxon>Eubacteriales</taxon>
        <taxon>Clostridiales Family XVII. Incertae Sedis</taxon>
        <taxon>Sulfobacillus</taxon>
    </lineage>
</organism>
<feature type="transmembrane region" description="Helical" evidence="1">
    <location>
        <begin position="6"/>
        <end position="21"/>
    </location>
</feature>
<dbReference type="InterPro" id="IPR003675">
    <property type="entry name" value="Rce1/LyrA-like_dom"/>
</dbReference>
<dbReference type="PANTHER" id="PTHR39430">
    <property type="entry name" value="MEMBRANE-ASSOCIATED PROTEASE-RELATED"/>
    <property type="match status" value="1"/>
</dbReference>
<keyword evidence="1" id="KW-0812">Transmembrane</keyword>
<dbReference type="AlphaFoldDB" id="A0A2T2X9B2"/>
<dbReference type="PANTHER" id="PTHR39430:SF1">
    <property type="entry name" value="PROTEASE"/>
    <property type="match status" value="1"/>
</dbReference>
<evidence type="ECO:0000313" key="4">
    <source>
        <dbReference type="Proteomes" id="UP000242699"/>
    </source>
</evidence>
<dbReference type="GO" id="GO:0006508">
    <property type="term" value="P:proteolysis"/>
    <property type="evidence" value="ECO:0007669"/>
    <property type="project" value="UniProtKB-KW"/>
</dbReference>
<sequence length="190" mass="21098">MIILSSFLGSLFAFLVVWAILRRSETIAVSHSESSPPRGPWWRLAVLLLIMAVIEEGVFRWLIIGQGQHIIGLGPAFILSLVLFAVAHRQNGPLTFFTTINLVLVGLILGVIFLWWGIWAAVAAHFGWNFAEWITGFTISGEKTRSLLPAPLERRIHGYPYGPESHWSATLVMMICLSILIIPGLSRIVG</sequence>
<keyword evidence="3" id="KW-0482">Metalloprotease</keyword>
<dbReference type="Proteomes" id="UP000242699">
    <property type="component" value="Unassembled WGS sequence"/>
</dbReference>
<dbReference type="GO" id="GO:0004175">
    <property type="term" value="F:endopeptidase activity"/>
    <property type="evidence" value="ECO:0007669"/>
    <property type="project" value="UniProtKB-ARBA"/>
</dbReference>
<proteinExistence type="predicted"/>
<evidence type="ECO:0000313" key="3">
    <source>
        <dbReference type="EMBL" id="PSR31104.1"/>
    </source>
</evidence>
<keyword evidence="3" id="KW-0378">Hydrolase</keyword>
<feature type="domain" description="CAAX prenyl protease 2/Lysostaphin resistance protein A-like" evidence="2">
    <location>
        <begin position="39"/>
        <end position="130"/>
    </location>
</feature>
<keyword evidence="1" id="KW-1133">Transmembrane helix</keyword>
<evidence type="ECO:0000259" key="2">
    <source>
        <dbReference type="Pfam" id="PF02517"/>
    </source>
</evidence>
<feature type="transmembrane region" description="Helical" evidence="1">
    <location>
        <begin position="69"/>
        <end position="87"/>
    </location>
</feature>
<gene>
    <name evidence="3" type="ORF">C7B43_03110</name>
</gene>
<dbReference type="EMBL" id="PXYT01000004">
    <property type="protein sequence ID" value="PSR31104.1"/>
    <property type="molecule type" value="Genomic_DNA"/>
</dbReference>
<dbReference type="Pfam" id="PF02517">
    <property type="entry name" value="Rce1-like"/>
    <property type="match status" value="1"/>
</dbReference>
<evidence type="ECO:0000256" key="1">
    <source>
        <dbReference type="SAM" id="Phobius"/>
    </source>
</evidence>
<keyword evidence="3" id="KW-0645">Protease</keyword>